<keyword evidence="5" id="KW-1185">Reference proteome</keyword>
<comment type="caution">
    <text evidence="4">The sequence shown here is derived from an EMBL/GenBank/DDBJ whole genome shotgun (WGS) entry which is preliminary data.</text>
</comment>
<gene>
    <name evidence="4" type="ORF">NQ315_007340</name>
</gene>
<sequence length="232" mass="27234">MGDFDFLYENDDDNVFHNQGRVMLFRRYIRDFANPIERYTADEFRKRYRFRKDTVRDVLPPIIFEDLIKLNNRELPIPPLLQLLMALRFYATNSFQAVHGDMREFHQYSVCRLVKKVSIAFARRLGQYVKFLTTNNGARDNIRRFYNKAHFPNVSGCIDGTHIPIVPPDANNAELYRNRHGRFSLNVQVVAGPRMEILDIVVRHPGSSHDAGFIIEVPFAQDSIKMKYQVYC</sequence>
<dbReference type="InterPro" id="IPR027806">
    <property type="entry name" value="HARBI1_dom"/>
</dbReference>
<dbReference type="EMBL" id="JANEYG010000463">
    <property type="protein sequence ID" value="KAJ8909632.1"/>
    <property type="molecule type" value="Genomic_DNA"/>
</dbReference>
<reference evidence="4 5" key="1">
    <citation type="journal article" date="2023" name="Insect Mol. Biol.">
        <title>Genome sequencing provides insights into the evolution of gene families encoding plant cell wall-degrading enzymes in longhorned beetles.</title>
        <authorList>
            <person name="Shin N.R."/>
            <person name="Okamura Y."/>
            <person name="Kirsch R."/>
            <person name="Pauchet Y."/>
        </authorList>
    </citation>
    <scope>NUCLEOTIDE SEQUENCE [LARGE SCALE GENOMIC DNA]</scope>
    <source>
        <strain evidence="4">EAD_L_NR</strain>
    </source>
</reference>
<dbReference type="Pfam" id="PF13359">
    <property type="entry name" value="DDE_Tnp_4"/>
    <property type="match status" value="1"/>
</dbReference>
<keyword evidence="2" id="KW-0479">Metal-binding</keyword>
<name>A0AAV8V651_9CUCU</name>
<evidence type="ECO:0000256" key="1">
    <source>
        <dbReference type="ARBA" id="ARBA00001968"/>
    </source>
</evidence>
<evidence type="ECO:0000256" key="2">
    <source>
        <dbReference type="ARBA" id="ARBA00022723"/>
    </source>
</evidence>
<protein>
    <recommendedName>
        <fullName evidence="3">DDE Tnp4 domain-containing protein</fullName>
    </recommendedName>
</protein>
<comment type="cofactor">
    <cofactor evidence="1">
        <name>a divalent metal cation</name>
        <dbReference type="ChEBI" id="CHEBI:60240"/>
    </cofactor>
</comment>
<evidence type="ECO:0000259" key="3">
    <source>
        <dbReference type="Pfam" id="PF13359"/>
    </source>
</evidence>
<proteinExistence type="predicted"/>
<accession>A0AAV8V651</accession>
<dbReference type="AlphaFoldDB" id="A0AAV8V651"/>
<dbReference type="Proteomes" id="UP001159042">
    <property type="component" value="Unassembled WGS sequence"/>
</dbReference>
<dbReference type="GO" id="GO:0046872">
    <property type="term" value="F:metal ion binding"/>
    <property type="evidence" value="ECO:0007669"/>
    <property type="project" value="UniProtKB-KW"/>
</dbReference>
<organism evidence="4 5">
    <name type="scientific">Exocentrus adspersus</name>
    <dbReference type="NCBI Taxonomy" id="1586481"/>
    <lineage>
        <taxon>Eukaryota</taxon>
        <taxon>Metazoa</taxon>
        <taxon>Ecdysozoa</taxon>
        <taxon>Arthropoda</taxon>
        <taxon>Hexapoda</taxon>
        <taxon>Insecta</taxon>
        <taxon>Pterygota</taxon>
        <taxon>Neoptera</taxon>
        <taxon>Endopterygota</taxon>
        <taxon>Coleoptera</taxon>
        <taxon>Polyphaga</taxon>
        <taxon>Cucujiformia</taxon>
        <taxon>Chrysomeloidea</taxon>
        <taxon>Cerambycidae</taxon>
        <taxon>Lamiinae</taxon>
        <taxon>Acanthocinini</taxon>
        <taxon>Exocentrus</taxon>
    </lineage>
</organism>
<evidence type="ECO:0000313" key="4">
    <source>
        <dbReference type="EMBL" id="KAJ8909632.1"/>
    </source>
</evidence>
<feature type="domain" description="DDE Tnp4" evidence="3">
    <location>
        <begin position="158"/>
        <end position="219"/>
    </location>
</feature>
<evidence type="ECO:0000313" key="5">
    <source>
        <dbReference type="Proteomes" id="UP001159042"/>
    </source>
</evidence>